<comment type="similarity">
    <text evidence="1">Belongs to the transglycosylase Slt family.</text>
</comment>
<proteinExistence type="inferred from homology"/>
<dbReference type="PANTHER" id="PTHR37423">
    <property type="entry name" value="SOLUBLE LYTIC MUREIN TRANSGLYCOSYLASE-RELATED"/>
    <property type="match status" value="1"/>
</dbReference>
<sequence>MRDTLARSNAQAITDVRRWLFSCSILALAAPCGAQIYASNPDPQGSLVLSNFASEATPNLVVRPGDASPAQGGKEGAAGRDSSLLRAVRLRAQIDEVVKAVASDVGVPAVLLHAVIQAESSYEQGAVSPKGAIGLMQVMPETARRFGVADLNDIRSNVLAGATYLKWLMDYFDGRLELALAGYNAGEQAVVRAGRQVPAYPETRAYVRRVLKNLPPGFAATS</sequence>
<reference evidence="4 5" key="1">
    <citation type="submission" date="2020-04" db="EMBL/GenBank/DDBJ databases">
        <title>Ramlibacter sp. G-1-2-2 isolated from soil.</title>
        <authorList>
            <person name="Dahal R.H."/>
        </authorList>
    </citation>
    <scope>NUCLEOTIDE SEQUENCE [LARGE SCALE GENOMIC DNA]</scope>
    <source>
        <strain evidence="4 5">G-1-2-2</strain>
    </source>
</reference>
<dbReference type="InterPro" id="IPR008258">
    <property type="entry name" value="Transglycosylase_SLT_dom_1"/>
</dbReference>
<evidence type="ECO:0000313" key="4">
    <source>
        <dbReference type="EMBL" id="NML44483.1"/>
    </source>
</evidence>
<dbReference type="Gene3D" id="1.10.530.10">
    <property type="match status" value="1"/>
</dbReference>
<feature type="chain" id="PRO_5032272947" evidence="2">
    <location>
        <begin position="30"/>
        <end position="222"/>
    </location>
</feature>
<keyword evidence="5" id="KW-1185">Reference proteome</keyword>
<dbReference type="PANTHER" id="PTHR37423:SF2">
    <property type="entry name" value="MEMBRANE-BOUND LYTIC MUREIN TRANSGLYCOSYLASE C"/>
    <property type="match status" value="1"/>
</dbReference>
<evidence type="ECO:0000313" key="5">
    <source>
        <dbReference type="Proteomes" id="UP000541185"/>
    </source>
</evidence>
<protein>
    <submittedName>
        <fullName evidence="4">Lytic transglycosylase domain-containing protein</fullName>
    </submittedName>
</protein>
<dbReference type="EMBL" id="JABBFX010000001">
    <property type="protein sequence ID" value="NML44483.1"/>
    <property type="molecule type" value="Genomic_DNA"/>
</dbReference>
<dbReference type="Proteomes" id="UP000541185">
    <property type="component" value="Unassembled WGS sequence"/>
</dbReference>
<evidence type="ECO:0000256" key="1">
    <source>
        <dbReference type="ARBA" id="ARBA00007734"/>
    </source>
</evidence>
<organism evidence="4 5">
    <name type="scientific">Ramlibacter agri</name>
    <dbReference type="NCBI Taxonomy" id="2728837"/>
    <lineage>
        <taxon>Bacteria</taxon>
        <taxon>Pseudomonadati</taxon>
        <taxon>Pseudomonadota</taxon>
        <taxon>Betaproteobacteria</taxon>
        <taxon>Burkholderiales</taxon>
        <taxon>Comamonadaceae</taxon>
        <taxon>Ramlibacter</taxon>
    </lineage>
</organism>
<dbReference type="CDD" id="cd00254">
    <property type="entry name" value="LT-like"/>
    <property type="match status" value="1"/>
</dbReference>
<keyword evidence="2" id="KW-0732">Signal</keyword>
<gene>
    <name evidence="4" type="ORF">HHL11_12025</name>
</gene>
<accession>A0A848H7H0</accession>
<dbReference type="Pfam" id="PF01464">
    <property type="entry name" value="SLT"/>
    <property type="match status" value="1"/>
</dbReference>
<dbReference type="AlphaFoldDB" id="A0A848H7H0"/>
<name>A0A848H7H0_9BURK</name>
<evidence type="ECO:0000256" key="2">
    <source>
        <dbReference type="SAM" id="SignalP"/>
    </source>
</evidence>
<dbReference type="RefSeq" id="WP_169418605.1">
    <property type="nucleotide sequence ID" value="NZ_JABBFX010000001.1"/>
</dbReference>
<feature type="signal peptide" evidence="2">
    <location>
        <begin position="1"/>
        <end position="29"/>
    </location>
</feature>
<comment type="caution">
    <text evidence="4">The sequence shown here is derived from an EMBL/GenBank/DDBJ whole genome shotgun (WGS) entry which is preliminary data.</text>
</comment>
<evidence type="ECO:0000259" key="3">
    <source>
        <dbReference type="Pfam" id="PF01464"/>
    </source>
</evidence>
<dbReference type="SUPFAM" id="SSF53955">
    <property type="entry name" value="Lysozyme-like"/>
    <property type="match status" value="1"/>
</dbReference>
<dbReference type="InterPro" id="IPR023346">
    <property type="entry name" value="Lysozyme-like_dom_sf"/>
</dbReference>
<feature type="domain" description="Transglycosylase SLT" evidence="3">
    <location>
        <begin position="99"/>
        <end position="199"/>
    </location>
</feature>